<dbReference type="EnsemblPlants" id="AVESA.00010b.r2.6CG1131320.1">
    <property type="protein sequence ID" value="AVESA.00010b.r2.6CG1131320.1.CDS"/>
    <property type="gene ID" value="AVESA.00010b.r2.6CG1131320"/>
</dbReference>
<keyword evidence="2" id="KW-1185">Reference proteome</keyword>
<evidence type="ECO:0000313" key="1">
    <source>
        <dbReference type="EnsemblPlants" id="AVESA.00010b.r2.6CG1131320.1.CDS"/>
    </source>
</evidence>
<accession>A0ACD5ZDP6</accession>
<reference evidence="1" key="2">
    <citation type="submission" date="2025-09" db="UniProtKB">
        <authorList>
            <consortium name="EnsemblPlants"/>
        </authorList>
    </citation>
    <scope>IDENTIFICATION</scope>
</reference>
<protein>
    <submittedName>
        <fullName evidence="1">Uncharacterized protein</fullName>
    </submittedName>
</protein>
<organism evidence="1 2">
    <name type="scientific">Avena sativa</name>
    <name type="common">Oat</name>
    <dbReference type="NCBI Taxonomy" id="4498"/>
    <lineage>
        <taxon>Eukaryota</taxon>
        <taxon>Viridiplantae</taxon>
        <taxon>Streptophyta</taxon>
        <taxon>Embryophyta</taxon>
        <taxon>Tracheophyta</taxon>
        <taxon>Spermatophyta</taxon>
        <taxon>Magnoliopsida</taxon>
        <taxon>Liliopsida</taxon>
        <taxon>Poales</taxon>
        <taxon>Poaceae</taxon>
        <taxon>BOP clade</taxon>
        <taxon>Pooideae</taxon>
        <taxon>Poodae</taxon>
        <taxon>Poeae</taxon>
        <taxon>Poeae Chloroplast Group 1 (Aveneae type)</taxon>
        <taxon>Aveninae</taxon>
        <taxon>Avena</taxon>
    </lineage>
</organism>
<evidence type="ECO:0000313" key="2">
    <source>
        <dbReference type="Proteomes" id="UP001732700"/>
    </source>
</evidence>
<reference evidence="1" key="1">
    <citation type="submission" date="2021-05" db="EMBL/GenBank/DDBJ databases">
        <authorList>
            <person name="Scholz U."/>
            <person name="Mascher M."/>
            <person name="Fiebig A."/>
        </authorList>
    </citation>
    <scope>NUCLEOTIDE SEQUENCE [LARGE SCALE GENOMIC DNA]</scope>
</reference>
<name>A0ACD5ZDP6_AVESA</name>
<sequence>MKGRQTLRVTLLSYLVIVTNENDIRSIKKGENTSHIFSYQQDDKTVRMEDGDVYDCIDMDLQPTFNHPLLKDHKMQMEPSSFPVGLDIKPRLQHTFSQVQPSIVDCPIGTVPILQNIRRNQIPAHNIEEVISEGTQQEMAGIRYLRDDVYGTRATISIHEPRVKKNNKDNSASWIQINRGPNVGLADGIGAGSAVSLSSSGDTFARFHVGWQLGALNQTCEDHKCPGFVQVNHNVGLGGRIRPVSIYNGPQYVINVLIFKDPKTKNWWVAYGENNTPIGYWPSSLFTYLEDRGDCAYWGGYVQGPTASSDSPQMGSGHFASDGYKKAAFVKNIQIVDEKNKLVTPNNNKANPGSSVLSKYTSDGYGVDNHGLHVYYGGPGDLV</sequence>
<dbReference type="Proteomes" id="UP001732700">
    <property type="component" value="Chromosome 6C"/>
</dbReference>
<proteinExistence type="predicted"/>